<evidence type="ECO:0000256" key="6">
    <source>
        <dbReference type="ARBA" id="ARBA00023136"/>
    </source>
</evidence>
<protein>
    <submittedName>
        <fullName evidence="9">Aquaporin family protein</fullName>
    </submittedName>
</protein>
<dbReference type="Proteomes" id="UP000266441">
    <property type="component" value="Unassembled WGS sequence"/>
</dbReference>
<dbReference type="InterPro" id="IPR000425">
    <property type="entry name" value="MIP"/>
</dbReference>
<dbReference type="GO" id="GO:0005886">
    <property type="term" value="C:plasma membrane"/>
    <property type="evidence" value="ECO:0007669"/>
    <property type="project" value="TreeGrafter"/>
</dbReference>
<reference evidence="9 10" key="1">
    <citation type="journal article" date="2015" name="Int. J. Syst. Evol. Microbiol.">
        <title>Mariniphaga sediminis sp. nov., isolated from coastal sediment.</title>
        <authorList>
            <person name="Wang F.Q."/>
            <person name="Shen Q.Y."/>
            <person name="Chen G.J."/>
            <person name="Du Z.J."/>
        </authorList>
    </citation>
    <scope>NUCLEOTIDE SEQUENCE [LARGE SCALE GENOMIC DNA]</scope>
    <source>
        <strain evidence="9 10">SY21</strain>
    </source>
</reference>
<comment type="similarity">
    <text evidence="2 7">Belongs to the MIP/aquaporin (TC 1.A.8) family.</text>
</comment>
<dbReference type="AlphaFoldDB" id="A0A399D0G2"/>
<dbReference type="Gene3D" id="1.20.1080.10">
    <property type="entry name" value="Glycerol uptake facilitator protein"/>
    <property type="match status" value="1"/>
</dbReference>
<evidence type="ECO:0000313" key="9">
    <source>
        <dbReference type="EMBL" id="RIH64141.1"/>
    </source>
</evidence>
<feature type="transmembrane region" description="Helical" evidence="8">
    <location>
        <begin position="37"/>
        <end position="63"/>
    </location>
</feature>
<organism evidence="9 10">
    <name type="scientific">Mariniphaga sediminis</name>
    <dbReference type="NCBI Taxonomy" id="1628158"/>
    <lineage>
        <taxon>Bacteria</taxon>
        <taxon>Pseudomonadati</taxon>
        <taxon>Bacteroidota</taxon>
        <taxon>Bacteroidia</taxon>
        <taxon>Marinilabiliales</taxon>
        <taxon>Prolixibacteraceae</taxon>
        <taxon>Mariniphaga</taxon>
    </lineage>
</organism>
<proteinExistence type="inferred from homology"/>
<dbReference type="InterPro" id="IPR050363">
    <property type="entry name" value="MIP/Aquaporin"/>
</dbReference>
<evidence type="ECO:0000256" key="4">
    <source>
        <dbReference type="ARBA" id="ARBA00022692"/>
    </source>
</evidence>
<dbReference type="EMBL" id="QWET01000013">
    <property type="protein sequence ID" value="RIH64141.1"/>
    <property type="molecule type" value="Genomic_DNA"/>
</dbReference>
<dbReference type="PRINTS" id="PR00783">
    <property type="entry name" value="MINTRINSICP"/>
</dbReference>
<dbReference type="InterPro" id="IPR022357">
    <property type="entry name" value="MIP_CS"/>
</dbReference>
<comment type="subcellular location">
    <subcellularLocation>
        <location evidence="1">Membrane</location>
        <topology evidence="1">Multi-pass membrane protein</topology>
    </subcellularLocation>
</comment>
<gene>
    <name evidence="9" type="ORF">D1164_16415</name>
</gene>
<evidence type="ECO:0000256" key="5">
    <source>
        <dbReference type="ARBA" id="ARBA00022989"/>
    </source>
</evidence>
<feature type="transmembrane region" description="Helical" evidence="8">
    <location>
        <begin position="223"/>
        <end position="245"/>
    </location>
</feature>
<dbReference type="OrthoDB" id="9807293at2"/>
<keyword evidence="5 8" id="KW-1133">Transmembrane helix</keyword>
<evidence type="ECO:0000256" key="2">
    <source>
        <dbReference type="ARBA" id="ARBA00006175"/>
    </source>
</evidence>
<dbReference type="InterPro" id="IPR023271">
    <property type="entry name" value="Aquaporin-like"/>
</dbReference>
<feature type="transmembrane region" description="Helical" evidence="8">
    <location>
        <begin position="134"/>
        <end position="153"/>
    </location>
</feature>
<dbReference type="PANTHER" id="PTHR43829:SF9">
    <property type="entry name" value="AQUAPORIN-9"/>
    <property type="match status" value="1"/>
</dbReference>
<feature type="transmembrane region" description="Helical" evidence="8">
    <location>
        <begin position="6"/>
        <end position="25"/>
    </location>
</feature>
<name>A0A399D0G2_9BACT</name>
<keyword evidence="4 7" id="KW-0812">Transmembrane</keyword>
<dbReference type="NCBIfam" id="TIGR00861">
    <property type="entry name" value="MIP"/>
    <property type="match status" value="1"/>
</dbReference>
<dbReference type="CDD" id="cd00333">
    <property type="entry name" value="MIP"/>
    <property type="match status" value="1"/>
</dbReference>
<sequence length="249" mass="26282">MIEFFGEFLGTFILILLGNGVVANVNLDKTHSQGSGWIVITAGWAMAVFVAVLSTADISGAHINPAVTLGLAFSGLFEWAKVAPFILAQMLGAMLGALSVYVFFRHHFSITATAGAKKACFCTGPAIRHFRNNFFSEAVGTFVLVLAVLLITLPQLEYQSLGGSTKVGLGSLGALPVALVVFSIGLSLGGTTGYAINPARDLGPRIVHALLPLKNKDNTDWQYSWIPVLGPVAGAGLASLVHYFIICNC</sequence>
<dbReference type="Pfam" id="PF00230">
    <property type="entry name" value="MIP"/>
    <property type="match status" value="1"/>
</dbReference>
<feature type="transmembrane region" description="Helical" evidence="8">
    <location>
        <begin position="83"/>
        <end position="104"/>
    </location>
</feature>
<dbReference type="PANTHER" id="PTHR43829">
    <property type="entry name" value="AQUAPORIN OR AQUAGLYCEROPORIN RELATED"/>
    <property type="match status" value="1"/>
</dbReference>
<evidence type="ECO:0000256" key="1">
    <source>
        <dbReference type="ARBA" id="ARBA00004141"/>
    </source>
</evidence>
<keyword evidence="6 8" id="KW-0472">Membrane</keyword>
<dbReference type="GO" id="GO:0015254">
    <property type="term" value="F:glycerol channel activity"/>
    <property type="evidence" value="ECO:0007669"/>
    <property type="project" value="TreeGrafter"/>
</dbReference>
<comment type="caution">
    <text evidence="9">The sequence shown here is derived from an EMBL/GenBank/DDBJ whole genome shotgun (WGS) entry which is preliminary data.</text>
</comment>
<evidence type="ECO:0000256" key="8">
    <source>
        <dbReference type="SAM" id="Phobius"/>
    </source>
</evidence>
<dbReference type="RefSeq" id="WP_119350973.1">
    <property type="nucleotide sequence ID" value="NZ_JBFHKJ010000281.1"/>
</dbReference>
<dbReference type="SUPFAM" id="SSF81338">
    <property type="entry name" value="Aquaporin-like"/>
    <property type="match status" value="1"/>
</dbReference>
<evidence type="ECO:0000256" key="7">
    <source>
        <dbReference type="RuleBase" id="RU000477"/>
    </source>
</evidence>
<evidence type="ECO:0000313" key="10">
    <source>
        <dbReference type="Proteomes" id="UP000266441"/>
    </source>
</evidence>
<evidence type="ECO:0000256" key="3">
    <source>
        <dbReference type="ARBA" id="ARBA00022448"/>
    </source>
</evidence>
<keyword evidence="10" id="KW-1185">Reference proteome</keyword>
<feature type="transmembrane region" description="Helical" evidence="8">
    <location>
        <begin position="173"/>
        <end position="196"/>
    </location>
</feature>
<accession>A0A399D0G2</accession>
<keyword evidence="3 7" id="KW-0813">Transport</keyword>
<dbReference type="PROSITE" id="PS00221">
    <property type="entry name" value="MIP"/>
    <property type="match status" value="1"/>
</dbReference>